<dbReference type="STRING" id="1450648.CLORY_18510"/>
<protein>
    <submittedName>
        <fullName evidence="1">Uncharacterized protein</fullName>
    </submittedName>
</protein>
<dbReference type="Proteomes" id="UP000190080">
    <property type="component" value="Unassembled WGS sequence"/>
</dbReference>
<evidence type="ECO:0000313" key="2">
    <source>
        <dbReference type="Proteomes" id="UP000190080"/>
    </source>
</evidence>
<accession>A0A1V4IQR8</accession>
<organism evidence="1 2">
    <name type="scientific">Clostridium oryzae</name>
    <dbReference type="NCBI Taxonomy" id="1450648"/>
    <lineage>
        <taxon>Bacteria</taxon>
        <taxon>Bacillati</taxon>
        <taxon>Bacillota</taxon>
        <taxon>Clostridia</taxon>
        <taxon>Eubacteriales</taxon>
        <taxon>Clostridiaceae</taxon>
        <taxon>Clostridium</taxon>
    </lineage>
</organism>
<evidence type="ECO:0000313" key="1">
    <source>
        <dbReference type="EMBL" id="OPJ62243.1"/>
    </source>
</evidence>
<dbReference type="EMBL" id="MZGV01000016">
    <property type="protein sequence ID" value="OPJ62243.1"/>
    <property type="molecule type" value="Genomic_DNA"/>
</dbReference>
<name>A0A1V4IQR8_9CLOT</name>
<gene>
    <name evidence="1" type="ORF">CLORY_18510</name>
</gene>
<reference evidence="1 2" key="1">
    <citation type="submission" date="2017-03" db="EMBL/GenBank/DDBJ databases">
        <title>Genome sequence of Clostridium oryzae DSM 28571.</title>
        <authorList>
            <person name="Poehlein A."/>
            <person name="Daniel R."/>
        </authorList>
    </citation>
    <scope>NUCLEOTIDE SEQUENCE [LARGE SCALE GENOMIC DNA]</scope>
    <source>
        <strain evidence="1 2">DSM 28571</strain>
    </source>
</reference>
<keyword evidence="2" id="KW-1185">Reference proteome</keyword>
<dbReference type="AlphaFoldDB" id="A0A1V4IQR8"/>
<proteinExistence type="predicted"/>
<sequence>MKWQIRLLLVKTVEKSSSSQKENRLSTKKKDLKMNLRDVLSAEKLENRTTEVSEDNILWKNHPIRLVL</sequence>
<comment type="caution">
    <text evidence="1">The sequence shown here is derived from an EMBL/GenBank/DDBJ whole genome shotgun (WGS) entry which is preliminary data.</text>
</comment>